<sequence length="21" mass="2572">MRFLIIQHPRRRRENHGGVAQ</sequence>
<reference evidence="2" key="1">
    <citation type="submission" date="2019-12" db="EMBL/GenBank/DDBJ databases">
        <authorList>
            <person name="Scholz U."/>
            <person name="Mascher M."/>
            <person name="Fiebig A."/>
        </authorList>
    </citation>
    <scope>NUCLEOTIDE SEQUENCE</scope>
</reference>
<evidence type="ECO:0000313" key="3">
    <source>
        <dbReference type="EMBL" id="CAA7393591.1"/>
    </source>
</evidence>
<dbReference type="Proteomes" id="UP000663760">
    <property type="component" value="Chromosome 3"/>
</dbReference>
<proteinExistence type="predicted"/>
<dbReference type="AlphaFoldDB" id="A0A7I8IJI7"/>
<organism evidence="2">
    <name type="scientific">Spirodela intermedia</name>
    <name type="common">Intermediate duckweed</name>
    <dbReference type="NCBI Taxonomy" id="51605"/>
    <lineage>
        <taxon>Eukaryota</taxon>
        <taxon>Viridiplantae</taxon>
        <taxon>Streptophyta</taxon>
        <taxon>Embryophyta</taxon>
        <taxon>Tracheophyta</taxon>
        <taxon>Spermatophyta</taxon>
        <taxon>Magnoliopsida</taxon>
        <taxon>Liliopsida</taxon>
        <taxon>Araceae</taxon>
        <taxon>Lemnoideae</taxon>
        <taxon>Spirodela</taxon>
    </lineage>
</organism>
<name>A0A7I8IJI7_SPIIN</name>
<accession>A0A7I8IJI7</accession>
<keyword evidence="4" id="KW-1185">Reference proteome</keyword>
<evidence type="ECO:0000313" key="2">
    <source>
        <dbReference type="EMBL" id="CAA2617825.1"/>
    </source>
</evidence>
<feature type="region of interest" description="Disordered" evidence="1">
    <location>
        <begin position="1"/>
        <end position="21"/>
    </location>
</feature>
<dbReference type="EMBL" id="LR743590">
    <property type="protein sequence ID" value="CAA2617825.1"/>
    <property type="molecule type" value="Genomic_DNA"/>
</dbReference>
<dbReference type="EMBL" id="LR746266">
    <property type="protein sequence ID" value="CAA7393591.1"/>
    <property type="molecule type" value="Genomic_DNA"/>
</dbReference>
<gene>
    <name evidence="2" type="ORF">SI7747_03003987</name>
    <name evidence="3" type="ORF">SI8410_03004320</name>
</gene>
<evidence type="ECO:0000313" key="4">
    <source>
        <dbReference type="Proteomes" id="UP000663760"/>
    </source>
</evidence>
<protein>
    <submittedName>
        <fullName evidence="2">Uncharacterized protein</fullName>
    </submittedName>
</protein>
<evidence type="ECO:0000256" key="1">
    <source>
        <dbReference type="SAM" id="MobiDB-lite"/>
    </source>
</evidence>